<dbReference type="InterPro" id="IPR011251">
    <property type="entry name" value="Luciferase-like_dom"/>
</dbReference>
<reference evidence="2 3" key="1">
    <citation type="submission" date="2017-01" db="EMBL/GenBank/DDBJ databases">
        <authorList>
            <consortium name="Urmite Genomes"/>
        </authorList>
    </citation>
    <scope>NUCLEOTIDE SEQUENCE [LARGE SCALE GENOMIC DNA]</scope>
    <source>
        <strain evidence="2 3">AB308</strain>
    </source>
</reference>
<dbReference type="STRING" id="1841859.GCA_900157385_04071"/>
<keyword evidence="2" id="KW-0560">Oxidoreductase</keyword>
<dbReference type="SUPFAM" id="SSF51679">
    <property type="entry name" value="Bacterial luciferase-like"/>
    <property type="match status" value="1"/>
</dbReference>
<keyword evidence="2" id="KW-0503">Monooxygenase</keyword>
<accession>A0A2U3NGB6</accession>
<dbReference type="InterPro" id="IPR019921">
    <property type="entry name" value="Lucif-like_OxRdtase_Rv2161c"/>
</dbReference>
<feature type="domain" description="Luciferase-like" evidence="1">
    <location>
        <begin position="31"/>
        <end position="241"/>
    </location>
</feature>
<dbReference type="PANTHER" id="PTHR30011">
    <property type="entry name" value="ALKANESULFONATE MONOOXYGENASE-RELATED"/>
    <property type="match status" value="1"/>
</dbReference>
<name>A0A2U3NGB6_9MYCO</name>
<dbReference type="GO" id="GO:0004497">
    <property type="term" value="F:monooxygenase activity"/>
    <property type="evidence" value="ECO:0007669"/>
    <property type="project" value="UniProtKB-KW"/>
</dbReference>
<organism evidence="2 3">
    <name type="scientific">Mycobacterium terramassiliense</name>
    <dbReference type="NCBI Taxonomy" id="1841859"/>
    <lineage>
        <taxon>Bacteria</taxon>
        <taxon>Bacillati</taxon>
        <taxon>Actinomycetota</taxon>
        <taxon>Actinomycetes</taxon>
        <taxon>Mycobacteriales</taxon>
        <taxon>Mycobacteriaceae</taxon>
        <taxon>Mycobacterium</taxon>
    </lineage>
</organism>
<dbReference type="InterPro" id="IPR036661">
    <property type="entry name" value="Luciferase-like_sf"/>
</dbReference>
<dbReference type="InterPro" id="IPR051260">
    <property type="entry name" value="Diverse_substr_monoxygenases"/>
</dbReference>
<protein>
    <submittedName>
        <fullName evidence="2">Flavin-dependent oxidoreductase, luciferase family (Includes alkanesulfonate monooxygenase SsuD and methylene tetrahydromethanopterin reductase)</fullName>
    </submittedName>
</protein>
<evidence type="ECO:0000313" key="3">
    <source>
        <dbReference type="Proteomes" id="UP000241595"/>
    </source>
</evidence>
<dbReference type="Pfam" id="PF00296">
    <property type="entry name" value="Bac_luciferase"/>
    <property type="match status" value="1"/>
</dbReference>
<dbReference type="AlphaFoldDB" id="A0A2U3NGB6"/>
<dbReference type="PANTHER" id="PTHR30011:SF32">
    <property type="entry name" value="CONSERVED PROTEIN"/>
    <property type="match status" value="1"/>
</dbReference>
<dbReference type="NCBIfam" id="TIGR03619">
    <property type="entry name" value="F420_Rv2161c"/>
    <property type="match status" value="1"/>
</dbReference>
<evidence type="ECO:0000313" key="2">
    <source>
        <dbReference type="EMBL" id="SPM30562.1"/>
    </source>
</evidence>
<sequence>MPCNLVRGLVRAMHFSLVLFTSDRGITPAKAAKLAEDHGFRTFYVPEHTHIPVKRGAAHPTTGDASLPDDRYLRTLDPWVSLGAAAAVTSRVGLSTAVALPVEHDPITLAKSIATLDHLSGGRVSLGVGFGWNTDELADHSVPPGRRRTILREYLEAMRSLWTQEEASYEGEFVKFGPSWAWPKPAQPHIPVLVGAGGTEKNFKWIARNADGWITTPRDVSIDEPVKLFQDVWAAERRDGPPQIVALDFKPDADKLARWSELGVTEVLFALPDRTEDDVAAYVEHLAAKLAALHVS</sequence>
<dbReference type="Proteomes" id="UP000241595">
    <property type="component" value="Unassembled WGS sequence"/>
</dbReference>
<dbReference type="Gene3D" id="3.20.20.30">
    <property type="entry name" value="Luciferase-like domain"/>
    <property type="match status" value="1"/>
</dbReference>
<dbReference type="GO" id="GO:0016705">
    <property type="term" value="F:oxidoreductase activity, acting on paired donors, with incorporation or reduction of molecular oxygen"/>
    <property type="evidence" value="ECO:0007669"/>
    <property type="project" value="InterPro"/>
</dbReference>
<dbReference type="EMBL" id="FTRV01000015">
    <property type="protein sequence ID" value="SPM30562.1"/>
    <property type="molecule type" value="Genomic_DNA"/>
</dbReference>
<gene>
    <name evidence="2" type="ORF">MTAB308_4071</name>
</gene>
<evidence type="ECO:0000259" key="1">
    <source>
        <dbReference type="Pfam" id="PF00296"/>
    </source>
</evidence>
<keyword evidence="3" id="KW-1185">Reference proteome</keyword>
<proteinExistence type="predicted"/>